<feature type="binding site" evidence="10">
    <location>
        <position position="30"/>
    </location>
    <ligand>
        <name>NAD(+)</name>
        <dbReference type="ChEBI" id="CHEBI:57540"/>
    </ligand>
</feature>
<dbReference type="PIRSF" id="PIRSF000124">
    <property type="entry name" value="UDPglc_GDPman_dh"/>
    <property type="match status" value="1"/>
</dbReference>
<feature type="active site" description="Nucleophile" evidence="8">
    <location>
        <position position="260"/>
    </location>
</feature>
<dbReference type="InterPro" id="IPR001732">
    <property type="entry name" value="UDP-Glc/GDP-Man_DH_N"/>
</dbReference>
<dbReference type="GO" id="GO:0000271">
    <property type="term" value="P:polysaccharide biosynthetic process"/>
    <property type="evidence" value="ECO:0007669"/>
    <property type="project" value="InterPro"/>
</dbReference>
<dbReference type="AlphaFoldDB" id="A0A940NNF9"/>
<keyword evidence="13" id="KW-1185">Reference proteome</keyword>
<evidence type="ECO:0000259" key="11">
    <source>
        <dbReference type="SMART" id="SM00984"/>
    </source>
</evidence>
<feature type="binding site" evidence="10">
    <location>
        <position position="121"/>
    </location>
    <ligand>
        <name>NAD(+)</name>
        <dbReference type="ChEBI" id="CHEBI:57540"/>
    </ligand>
</feature>
<feature type="domain" description="UDP-glucose/GDP-mannose dehydrogenase C-terminal" evidence="11">
    <location>
        <begin position="313"/>
        <end position="415"/>
    </location>
</feature>
<dbReference type="Gene3D" id="1.20.5.100">
    <property type="entry name" value="Cytochrome c1, transmembrane anchor, C-terminal"/>
    <property type="match status" value="1"/>
</dbReference>
<dbReference type="SUPFAM" id="SSF52413">
    <property type="entry name" value="UDP-glucose/GDP-mannose dehydrogenase C-terminal domain"/>
    <property type="match status" value="1"/>
</dbReference>
<feature type="binding site" evidence="9">
    <location>
        <position position="204"/>
    </location>
    <ligand>
        <name>substrate</name>
    </ligand>
</feature>
<comment type="catalytic activity">
    <reaction evidence="6 7">
        <text>UDP-alpha-D-glucose + 2 NAD(+) + H2O = UDP-alpha-D-glucuronate + 2 NADH + 3 H(+)</text>
        <dbReference type="Rhea" id="RHEA:23596"/>
        <dbReference type="ChEBI" id="CHEBI:15377"/>
        <dbReference type="ChEBI" id="CHEBI:15378"/>
        <dbReference type="ChEBI" id="CHEBI:57540"/>
        <dbReference type="ChEBI" id="CHEBI:57945"/>
        <dbReference type="ChEBI" id="CHEBI:58052"/>
        <dbReference type="ChEBI" id="CHEBI:58885"/>
        <dbReference type="EC" id="1.1.1.22"/>
    </reaction>
</comment>
<evidence type="ECO:0000256" key="10">
    <source>
        <dbReference type="PIRSR" id="PIRSR500134-3"/>
    </source>
</evidence>
<sequence length="440" mass="48617">MKVAIIGTGYVGLSTGVCLAEIGHHVTCIDINEQKIDKLKKGISPIYEPGLEKLLMKNSSDGRLQFTTSHQEGLKDVEIIIIAVGTPQGEDGRADLTYLEQAAYDISTHLSSDTIIVIKSTVPVGTNEYIKKTIENLNVNGVPFEIVSNPEFLRQGSAILDTMKPDRIIIGSENKTAAKKVRDMYIPLKVSIVLTSIRSAEMIKYASNAFLANKISFINEIANICEAVGADVEDVAKGMGKDKRIGEAFLRPGIGYGGSCFPKDVKALLHTAKLHGKKFKLLNETIAINDIQQELLVKKAIKRFGKLKGKKIAMLGLAFKPETDDMREAPSIKIANLLTKLGVKVVAYDPVAKENAQIILGNTIQFVDSVYEAITDVDAIFIVTEWEEFKQIDLEKILQKMKHPIIFDGRNCIEEEKIWQCKAVEYYPVGRPEIVIKGVK</sequence>
<feature type="binding site" evidence="10">
    <location>
        <position position="327"/>
    </location>
    <ligand>
        <name>NAD(+)</name>
        <dbReference type="ChEBI" id="CHEBI:57540"/>
    </ligand>
</feature>
<evidence type="ECO:0000256" key="3">
    <source>
        <dbReference type="ARBA" id="ARBA00012954"/>
    </source>
</evidence>
<feature type="binding site" evidence="9">
    <location>
        <begin position="249"/>
        <end position="253"/>
    </location>
    <ligand>
        <name>substrate</name>
    </ligand>
</feature>
<evidence type="ECO:0000256" key="5">
    <source>
        <dbReference type="ARBA" id="ARBA00023027"/>
    </source>
</evidence>
<feature type="binding site" evidence="10">
    <location>
        <position position="35"/>
    </location>
    <ligand>
        <name>NAD(+)</name>
        <dbReference type="ChEBI" id="CHEBI:57540"/>
    </ligand>
</feature>
<dbReference type="Pfam" id="PF03721">
    <property type="entry name" value="UDPG_MGDP_dh_N"/>
    <property type="match status" value="1"/>
</dbReference>
<evidence type="ECO:0000313" key="13">
    <source>
        <dbReference type="Proteomes" id="UP000682134"/>
    </source>
</evidence>
<dbReference type="Pfam" id="PF03720">
    <property type="entry name" value="UDPG_MGDP_dh_C"/>
    <property type="match status" value="1"/>
</dbReference>
<keyword evidence="4 7" id="KW-0560">Oxidoreductase</keyword>
<evidence type="ECO:0000256" key="1">
    <source>
        <dbReference type="ARBA" id="ARBA00004701"/>
    </source>
</evidence>
<feature type="binding site" evidence="10">
    <location>
        <position position="86"/>
    </location>
    <ligand>
        <name>NAD(+)</name>
        <dbReference type="ChEBI" id="CHEBI:57540"/>
    </ligand>
</feature>
<feature type="binding site" evidence="10">
    <location>
        <position position="263"/>
    </location>
    <ligand>
        <name>NAD(+)</name>
        <dbReference type="ChEBI" id="CHEBI:57540"/>
    </ligand>
</feature>
<dbReference type="Proteomes" id="UP000682134">
    <property type="component" value="Unassembled WGS sequence"/>
</dbReference>
<dbReference type="Pfam" id="PF00984">
    <property type="entry name" value="UDPG_MGDP_dh"/>
    <property type="match status" value="1"/>
</dbReference>
<dbReference type="InterPro" id="IPR008927">
    <property type="entry name" value="6-PGluconate_DH-like_C_sf"/>
</dbReference>
<dbReference type="EMBL" id="JAGIYQ010000003">
    <property type="protein sequence ID" value="MBP0724643.1"/>
    <property type="molecule type" value="Genomic_DNA"/>
</dbReference>
<protein>
    <recommendedName>
        <fullName evidence="3 7">UDP-glucose 6-dehydrogenase</fullName>
        <ecNumber evidence="3 7">1.1.1.22</ecNumber>
    </recommendedName>
</protein>
<evidence type="ECO:0000313" key="12">
    <source>
        <dbReference type="EMBL" id="MBP0724643.1"/>
    </source>
</evidence>
<evidence type="ECO:0000256" key="4">
    <source>
        <dbReference type="ARBA" id="ARBA00023002"/>
    </source>
</evidence>
<dbReference type="NCBIfam" id="TIGR03026">
    <property type="entry name" value="NDP-sugDHase"/>
    <property type="match status" value="1"/>
</dbReference>
<dbReference type="SMART" id="SM00984">
    <property type="entry name" value="UDPG_MGDP_dh_C"/>
    <property type="match status" value="1"/>
</dbReference>
<dbReference type="InterPro" id="IPR028357">
    <property type="entry name" value="UDPglc_DH_bac"/>
</dbReference>
<feature type="binding site" evidence="9">
    <location>
        <position position="320"/>
    </location>
    <ligand>
        <name>substrate</name>
    </ligand>
</feature>
<dbReference type="PANTHER" id="PTHR43750:SF3">
    <property type="entry name" value="UDP-GLUCOSE 6-DEHYDROGENASE TUAD"/>
    <property type="match status" value="1"/>
</dbReference>
<reference evidence="12" key="1">
    <citation type="submission" date="2021-04" db="EMBL/GenBank/DDBJ databases">
        <title>Genome seq and assembly of Bacillus sp.</title>
        <authorList>
            <person name="Chhetri G."/>
        </authorList>
    </citation>
    <scope>NUCLEOTIDE SEQUENCE</scope>
    <source>
        <strain evidence="12">RG28</strain>
    </source>
</reference>
<dbReference type="PIRSF" id="PIRSF500134">
    <property type="entry name" value="UDPglc_DH_bac"/>
    <property type="match status" value="1"/>
</dbReference>
<comment type="pathway">
    <text evidence="1">Nucleotide-sugar biosynthesis; UDP-alpha-D-glucuronate biosynthesis; UDP-alpha-D-glucuronate from UDP-alpha-D-glucose: step 1/1.</text>
</comment>
<dbReference type="InterPro" id="IPR017476">
    <property type="entry name" value="UDP-Glc/GDP-Man"/>
</dbReference>
<dbReference type="InterPro" id="IPR014027">
    <property type="entry name" value="UDP-Glc/GDP-Man_DH_C"/>
</dbReference>
<evidence type="ECO:0000256" key="6">
    <source>
        <dbReference type="ARBA" id="ARBA00047473"/>
    </source>
</evidence>
<dbReference type="EC" id="1.1.1.22" evidence="3 7"/>
<dbReference type="Gene3D" id="3.40.50.720">
    <property type="entry name" value="NAD(P)-binding Rossmann-like Domain"/>
    <property type="match status" value="2"/>
</dbReference>
<dbReference type="SUPFAM" id="SSF51735">
    <property type="entry name" value="NAD(P)-binding Rossmann-fold domains"/>
    <property type="match status" value="1"/>
</dbReference>
<name>A0A940NNF9_9BACI</name>
<dbReference type="InterPro" id="IPR014026">
    <property type="entry name" value="UDP-Glc/GDP-Man_DH_dimer"/>
</dbReference>
<dbReference type="GO" id="GO:0003979">
    <property type="term" value="F:UDP-glucose 6-dehydrogenase activity"/>
    <property type="evidence" value="ECO:0007669"/>
    <property type="project" value="UniProtKB-EC"/>
</dbReference>
<evidence type="ECO:0000256" key="7">
    <source>
        <dbReference type="PIRNR" id="PIRNR000124"/>
    </source>
</evidence>
<comment type="similarity">
    <text evidence="2 7">Belongs to the UDP-glucose/GDP-mannose dehydrogenase family.</text>
</comment>
<dbReference type="SUPFAM" id="SSF48179">
    <property type="entry name" value="6-phosphogluconate dehydrogenase C-terminal domain-like"/>
    <property type="match status" value="1"/>
</dbReference>
<feature type="binding site" evidence="9">
    <location>
        <position position="257"/>
    </location>
    <ligand>
        <name>substrate</name>
    </ligand>
</feature>
<dbReference type="InterPro" id="IPR036220">
    <property type="entry name" value="UDP-Glc/GDP-Man_DH_C_sf"/>
</dbReference>
<dbReference type="InterPro" id="IPR036291">
    <property type="entry name" value="NAD(P)-bd_dom_sf"/>
</dbReference>
<keyword evidence="5 7" id="KW-0520">NAD</keyword>
<gene>
    <name evidence="12" type="ORF">J5Y03_05510</name>
</gene>
<comment type="caution">
    <text evidence="12">The sequence shown here is derived from an EMBL/GenBank/DDBJ whole genome shotgun (WGS) entry which is preliminary data.</text>
</comment>
<evidence type="ECO:0000256" key="9">
    <source>
        <dbReference type="PIRSR" id="PIRSR500134-2"/>
    </source>
</evidence>
<dbReference type="PANTHER" id="PTHR43750">
    <property type="entry name" value="UDP-GLUCOSE 6-DEHYDROGENASE TUAD"/>
    <property type="match status" value="1"/>
</dbReference>
<evidence type="ECO:0000256" key="8">
    <source>
        <dbReference type="PIRSR" id="PIRSR500134-1"/>
    </source>
</evidence>
<dbReference type="RefSeq" id="WP_209403386.1">
    <property type="nucleotide sequence ID" value="NZ_JAGIYQ010000003.1"/>
</dbReference>
<proteinExistence type="inferred from homology"/>
<accession>A0A940NNF9</accession>
<dbReference type="GO" id="GO:0051287">
    <property type="term" value="F:NAD binding"/>
    <property type="evidence" value="ECO:0007669"/>
    <property type="project" value="InterPro"/>
</dbReference>
<organism evidence="12 13">
    <name type="scientific">Gottfriedia endophytica</name>
    <dbReference type="NCBI Taxonomy" id="2820819"/>
    <lineage>
        <taxon>Bacteria</taxon>
        <taxon>Bacillati</taxon>
        <taxon>Bacillota</taxon>
        <taxon>Bacilli</taxon>
        <taxon>Bacillales</taxon>
        <taxon>Bacillaceae</taxon>
        <taxon>Gottfriedia</taxon>
    </lineage>
</organism>
<evidence type="ECO:0000256" key="2">
    <source>
        <dbReference type="ARBA" id="ARBA00006601"/>
    </source>
</evidence>